<keyword evidence="1" id="KW-0472">Membrane</keyword>
<accession>A0A085WKA1</accession>
<evidence type="ECO:0000313" key="3">
    <source>
        <dbReference type="Proteomes" id="UP000028725"/>
    </source>
</evidence>
<name>A0A085WKA1_9BACT</name>
<dbReference type="STRING" id="394096.DB31_7351"/>
<evidence type="ECO:0000256" key="1">
    <source>
        <dbReference type="SAM" id="Phobius"/>
    </source>
</evidence>
<evidence type="ECO:0000313" key="2">
    <source>
        <dbReference type="EMBL" id="KFE68114.1"/>
    </source>
</evidence>
<comment type="caution">
    <text evidence="2">The sequence shown here is derived from an EMBL/GenBank/DDBJ whole genome shotgun (WGS) entry which is preliminary data.</text>
</comment>
<keyword evidence="3" id="KW-1185">Reference proteome</keyword>
<proteinExistence type="predicted"/>
<feature type="transmembrane region" description="Helical" evidence="1">
    <location>
        <begin position="25"/>
        <end position="45"/>
    </location>
</feature>
<reference evidence="2 3" key="1">
    <citation type="submission" date="2014-04" db="EMBL/GenBank/DDBJ databases">
        <title>Genome assembly of Hyalangium minutum DSM 14724.</title>
        <authorList>
            <person name="Sharma G."/>
            <person name="Subramanian S."/>
        </authorList>
    </citation>
    <scope>NUCLEOTIDE SEQUENCE [LARGE SCALE GENOMIC DNA]</scope>
    <source>
        <strain evidence="2 3">DSM 14724</strain>
    </source>
</reference>
<keyword evidence="1" id="KW-0812">Transmembrane</keyword>
<keyword evidence="1" id="KW-1133">Transmembrane helix</keyword>
<dbReference type="EMBL" id="JMCB01000006">
    <property type="protein sequence ID" value="KFE68114.1"/>
    <property type="molecule type" value="Genomic_DNA"/>
</dbReference>
<dbReference type="AlphaFoldDB" id="A0A085WKA1"/>
<dbReference type="Proteomes" id="UP000028725">
    <property type="component" value="Unassembled WGS sequence"/>
</dbReference>
<gene>
    <name evidence="2" type="ORF">DB31_7351</name>
</gene>
<organism evidence="2 3">
    <name type="scientific">Hyalangium minutum</name>
    <dbReference type="NCBI Taxonomy" id="394096"/>
    <lineage>
        <taxon>Bacteria</taxon>
        <taxon>Pseudomonadati</taxon>
        <taxon>Myxococcota</taxon>
        <taxon>Myxococcia</taxon>
        <taxon>Myxococcales</taxon>
        <taxon>Cystobacterineae</taxon>
        <taxon>Archangiaceae</taxon>
        <taxon>Hyalangium</taxon>
    </lineage>
</organism>
<protein>
    <submittedName>
        <fullName evidence="2">Uncharacterized protein</fullName>
    </submittedName>
</protein>
<feature type="transmembrane region" description="Helical" evidence="1">
    <location>
        <begin position="57"/>
        <end position="75"/>
    </location>
</feature>
<sequence>MLGTAALLGAVVTLARKSVGPPWLGFALIGAFFILRLVAEWTLAVRFPDPEGRHKRSAILNTFITIAVTAFWFYLQKRGIRLG</sequence>